<feature type="domain" description="Cyclic nucleotide-binding" evidence="15">
    <location>
        <begin position="236"/>
        <end position="348"/>
    </location>
</feature>
<evidence type="ECO:0000256" key="4">
    <source>
        <dbReference type="ARBA" id="ARBA00007146"/>
    </source>
</evidence>
<dbReference type="GO" id="GO:0030552">
    <property type="term" value="F:cAMP binding"/>
    <property type="evidence" value="ECO:0007669"/>
    <property type="project" value="TreeGrafter"/>
</dbReference>
<evidence type="ECO:0000256" key="5">
    <source>
        <dbReference type="ARBA" id="ARBA00022427"/>
    </source>
</evidence>
<dbReference type="PANTHER" id="PTHR12101:SF17">
    <property type="entry name" value="BLOOD VESSEL EPICARDIAL SUBSTANCE"/>
    <property type="match status" value="1"/>
</dbReference>
<keyword evidence="12" id="KW-0472">Membrane</keyword>
<evidence type="ECO:0000256" key="1">
    <source>
        <dbReference type="ARBA" id="ARBA00004124"/>
    </source>
</evidence>
<accession>A0A9N8EHT0</accession>
<comment type="similarity">
    <text evidence="4">Belongs to the popeye family.</text>
</comment>
<keyword evidence="11" id="KW-1133">Transmembrane helix</keyword>
<dbReference type="InterPro" id="IPR014710">
    <property type="entry name" value="RmlC-like_jellyroll"/>
</dbReference>
<evidence type="ECO:0000256" key="14">
    <source>
        <dbReference type="SAM" id="MobiDB-lite"/>
    </source>
</evidence>
<dbReference type="InterPro" id="IPR055272">
    <property type="entry name" value="POPDC1-3_dom"/>
</dbReference>
<feature type="region of interest" description="Disordered" evidence="14">
    <location>
        <begin position="26"/>
        <end position="83"/>
    </location>
</feature>
<evidence type="ECO:0000256" key="3">
    <source>
        <dbReference type="ARBA" id="ARBA00004435"/>
    </source>
</evidence>
<keyword evidence="17" id="KW-1185">Reference proteome</keyword>
<dbReference type="InterPro" id="IPR018490">
    <property type="entry name" value="cNMP-bd_dom_sf"/>
</dbReference>
<keyword evidence="13" id="KW-0325">Glycoprotein</keyword>
<feature type="compositionally biased region" description="Polar residues" evidence="14">
    <location>
        <begin position="26"/>
        <end position="44"/>
    </location>
</feature>
<feature type="compositionally biased region" description="Low complexity" evidence="14">
    <location>
        <begin position="61"/>
        <end position="74"/>
    </location>
</feature>
<dbReference type="Proteomes" id="UP001153069">
    <property type="component" value="Unassembled WGS sequence"/>
</dbReference>
<dbReference type="GO" id="GO:0005923">
    <property type="term" value="C:bicellular tight junction"/>
    <property type="evidence" value="ECO:0007669"/>
    <property type="project" value="UniProtKB-SubCell"/>
</dbReference>
<sequence>MMMQSTALRGCSSCVTRRVQAVQQQSISTLVKSPHKPQQQSQRLTSGRMGTMRGRSRDATSRSSAPYNNNNSSNHSRRTPLATRRRNATLASNGKSYHATKLQSTAQHSNNNPGRDFPKWLSDVLGHPRTVPVPRWVSPRHYSITLSECFGHASFILVAISYSVDDFLMLRIIAVAGSTSMLFFTYFHPHGRVLWLPFKWNLLFIAINSYRIGKIFWDRYLAEQISQELHQTRDKFFPLMDPVEFAKLARLGTVETFTKGVVVIEQDQPNKYVRVVLSGGLRVERDEQLTYKLEEGMFVSESGLHAGLMLPDSIESCCRIVAESDARLLTWERTELVDMLHRSPQLRRALKAVLSWDIVRKLKAQRIMLFNGLVQDAEEWTHRRHEQTEHRYKAILKNVLTHDEVNMNERKKELIKYRTIHHIDDEHHRDALKECGWTVEEYEQGYRHDDPPVKKGRQPDWYVRQLIMRIVG</sequence>
<evidence type="ECO:0000256" key="11">
    <source>
        <dbReference type="ARBA" id="ARBA00022989"/>
    </source>
</evidence>
<dbReference type="EMBL" id="CAICTM010001099">
    <property type="protein sequence ID" value="CAB9520419.1"/>
    <property type="molecule type" value="Genomic_DNA"/>
</dbReference>
<protein>
    <submittedName>
        <fullName evidence="16">CNMP</fullName>
    </submittedName>
</protein>
<organism evidence="16 17">
    <name type="scientific">Seminavis robusta</name>
    <dbReference type="NCBI Taxonomy" id="568900"/>
    <lineage>
        <taxon>Eukaryota</taxon>
        <taxon>Sar</taxon>
        <taxon>Stramenopiles</taxon>
        <taxon>Ochrophyta</taxon>
        <taxon>Bacillariophyta</taxon>
        <taxon>Bacillariophyceae</taxon>
        <taxon>Bacillariophycidae</taxon>
        <taxon>Naviculales</taxon>
        <taxon>Naviculaceae</taxon>
        <taxon>Seminavis</taxon>
    </lineage>
</organism>
<evidence type="ECO:0000313" key="16">
    <source>
        <dbReference type="EMBL" id="CAB9520419.1"/>
    </source>
</evidence>
<comment type="caution">
    <text evidence="16">The sequence shown here is derived from an EMBL/GenBank/DDBJ whole genome shotgun (WGS) entry which is preliminary data.</text>
</comment>
<dbReference type="CDD" id="cd00038">
    <property type="entry name" value="CAP_ED"/>
    <property type="match status" value="1"/>
</dbReference>
<evidence type="ECO:0000256" key="2">
    <source>
        <dbReference type="ARBA" id="ARBA00004141"/>
    </source>
</evidence>
<dbReference type="SUPFAM" id="SSF51206">
    <property type="entry name" value="cAMP-binding domain-like"/>
    <property type="match status" value="1"/>
</dbReference>
<dbReference type="PANTHER" id="PTHR12101">
    <property type="entry name" value="POPEYE DOMAIN CONTAINING PROTEIN"/>
    <property type="match status" value="1"/>
</dbReference>
<dbReference type="AlphaFoldDB" id="A0A9N8EHT0"/>
<evidence type="ECO:0000259" key="15">
    <source>
        <dbReference type="PROSITE" id="PS50042"/>
    </source>
</evidence>
<reference evidence="16" key="1">
    <citation type="submission" date="2020-06" db="EMBL/GenBank/DDBJ databases">
        <authorList>
            <consortium name="Plant Systems Biology data submission"/>
        </authorList>
    </citation>
    <scope>NUCLEOTIDE SEQUENCE</scope>
    <source>
        <strain evidence="16">D6</strain>
    </source>
</reference>
<dbReference type="InterPro" id="IPR000595">
    <property type="entry name" value="cNMP-bd_dom"/>
</dbReference>
<comment type="subcellular location">
    <subcellularLocation>
        <location evidence="3">Cell junction</location>
        <location evidence="3">Tight junction</location>
    </subcellularLocation>
    <subcellularLocation>
        <location evidence="1">Lateral cell membrane</location>
    </subcellularLocation>
    <subcellularLocation>
        <location evidence="2">Membrane</location>
        <topology evidence="2">Multi-pass membrane protein</topology>
    </subcellularLocation>
</comment>
<evidence type="ECO:0000256" key="8">
    <source>
        <dbReference type="ARBA" id="ARBA00022692"/>
    </source>
</evidence>
<keyword evidence="10" id="KW-0965">Cell junction</keyword>
<evidence type="ECO:0000256" key="13">
    <source>
        <dbReference type="ARBA" id="ARBA00023180"/>
    </source>
</evidence>
<keyword evidence="9" id="KW-0130">Cell adhesion</keyword>
<evidence type="ECO:0000256" key="12">
    <source>
        <dbReference type="ARBA" id="ARBA00023136"/>
    </source>
</evidence>
<gene>
    <name evidence="16" type="ORF">SEMRO_1101_G241360.1</name>
</gene>
<dbReference type="GO" id="GO:0016328">
    <property type="term" value="C:lateral plasma membrane"/>
    <property type="evidence" value="ECO:0007669"/>
    <property type="project" value="UniProtKB-SubCell"/>
</dbReference>
<dbReference type="PROSITE" id="PS50042">
    <property type="entry name" value="CNMP_BINDING_3"/>
    <property type="match status" value="1"/>
</dbReference>
<dbReference type="OrthoDB" id="425611at2759"/>
<evidence type="ECO:0000313" key="17">
    <source>
        <dbReference type="Proteomes" id="UP001153069"/>
    </source>
</evidence>
<evidence type="ECO:0000256" key="7">
    <source>
        <dbReference type="ARBA" id="ARBA00022475"/>
    </source>
</evidence>
<keyword evidence="6" id="KW-0217">Developmental protein</keyword>
<name>A0A9N8EHT0_9STRA</name>
<dbReference type="SMART" id="SM00100">
    <property type="entry name" value="cNMP"/>
    <property type="match status" value="1"/>
</dbReference>
<evidence type="ECO:0000256" key="10">
    <source>
        <dbReference type="ARBA" id="ARBA00022949"/>
    </source>
</evidence>
<keyword evidence="7" id="KW-1003">Cell membrane</keyword>
<evidence type="ECO:0000256" key="6">
    <source>
        <dbReference type="ARBA" id="ARBA00022473"/>
    </source>
</evidence>
<dbReference type="Gene3D" id="2.60.120.10">
    <property type="entry name" value="Jelly Rolls"/>
    <property type="match status" value="1"/>
</dbReference>
<dbReference type="InterPro" id="IPR006916">
    <property type="entry name" value="POPDC1-3"/>
</dbReference>
<keyword evidence="5" id="KW-0796">Tight junction</keyword>
<keyword evidence="8" id="KW-0812">Transmembrane</keyword>
<evidence type="ECO:0000256" key="9">
    <source>
        <dbReference type="ARBA" id="ARBA00022889"/>
    </source>
</evidence>
<proteinExistence type="inferred from homology"/>
<dbReference type="Pfam" id="PF04831">
    <property type="entry name" value="POPDC1-3"/>
    <property type="match status" value="1"/>
</dbReference>
<dbReference type="GO" id="GO:0007155">
    <property type="term" value="P:cell adhesion"/>
    <property type="evidence" value="ECO:0007669"/>
    <property type="project" value="UniProtKB-KW"/>
</dbReference>